<comment type="subcellular location">
    <subcellularLocation>
        <location evidence="8">Plastid</location>
        <location evidence="8">Chloroplast thylakoid</location>
    </subcellularLocation>
</comment>
<accession>A0A061S851</accession>
<keyword evidence="1" id="KW-0150">Chloroplast</keyword>
<dbReference type="InterPro" id="IPR002683">
    <property type="entry name" value="PsbP_C"/>
</dbReference>
<keyword evidence="3" id="KW-0934">Plastid</keyword>
<evidence type="ECO:0000256" key="8">
    <source>
        <dbReference type="ARBA" id="ARBA00046272"/>
    </source>
</evidence>
<evidence type="ECO:0000256" key="4">
    <source>
        <dbReference type="ARBA" id="ARBA00022946"/>
    </source>
</evidence>
<gene>
    <name evidence="10" type="primary">PSBP</name>
    <name evidence="10" type="ORF">TSPGSL018_13350</name>
</gene>
<reference evidence="10" key="1">
    <citation type="submission" date="2014-05" db="EMBL/GenBank/DDBJ databases">
        <title>The transcriptome of the halophilic microalga Tetraselmis sp. GSL018 isolated from the Great Salt Lake, Utah.</title>
        <authorList>
            <person name="Jinkerson R.E."/>
            <person name="D'Adamo S."/>
            <person name="Posewitz M.C."/>
        </authorList>
    </citation>
    <scope>NUCLEOTIDE SEQUENCE</scope>
    <source>
        <strain evidence="10">GSL018</strain>
    </source>
</reference>
<keyword evidence="4" id="KW-0809">Transit peptide</keyword>
<organism evidence="10">
    <name type="scientific">Tetraselmis sp. GSL018</name>
    <dbReference type="NCBI Taxonomy" id="582737"/>
    <lineage>
        <taxon>Eukaryota</taxon>
        <taxon>Viridiplantae</taxon>
        <taxon>Chlorophyta</taxon>
        <taxon>core chlorophytes</taxon>
        <taxon>Chlorodendrophyceae</taxon>
        <taxon>Chlorodendrales</taxon>
        <taxon>Chlorodendraceae</taxon>
        <taxon>Tetraselmis</taxon>
    </lineage>
</organism>
<evidence type="ECO:0000256" key="6">
    <source>
        <dbReference type="ARBA" id="ARBA00023276"/>
    </source>
</evidence>
<evidence type="ECO:0000313" key="10">
    <source>
        <dbReference type="EMBL" id="JAC79179.1"/>
    </source>
</evidence>
<dbReference type="GO" id="GO:0005509">
    <property type="term" value="F:calcium ion binding"/>
    <property type="evidence" value="ECO:0007669"/>
    <property type="project" value="InterPro"/>
</dbReference>
<proteinExistence type="inferred from homology"/>
<dbReference type="Pfam" id="PF01789">
    <property type="entry name" value="PsbP"/>
    <property type="match status" value="1"/>
</dbReference>
<protein>
    <submittedName>
        <fullName evidence="10">Photosystem II oxygen-evolving enhancer protein 2</fullName>
    </submittedName>
</protein>
<dbReference type="GO" id="GO:0009534">
    <property type="term" value="C:chloroplast thylakoid"/>
    <property type="evidence" value="ECO:0007669"/>
    <property type="project" value="UniProtKB-SubCell"/>
</dbReference>
<keyword evidence="5" id="KW-0793">Thylakoid</keyword>
<dbReference type="GO" id="GO:0019898">
    <property type="term" value="C:extrinsic component of membrane"/>
    <property type="evidence" value="ECO:0007669"/>
    <property type="project" value="InterPro"/>
</dbReference>
<sequence>MSAITSAPVAKGAFLGQTSQLRSKSGSQAPLRASLRIRAEADQTSRRAALGLAAGAALLSQAKPSVAAYGDAANVFGKATNTSGFVPYAGEGYALLLPSKWNPSTEQDFPNIDLRYEDNFDAVNNLIVSIKPTDKKSIEDYGAPEKFLPEVTYLLGQQSFEGATKSEGGFAENRVSAASLLGTETVTDKKGKVYYKYNILARSADGDEGGRHQLISATVSEGNLYVLKVQVGDKRWFKGVDKEAMGAWNSFIVA</sequence>
<keyword evidence="2" id="KW-0602">Photosynthesis</keyword>
<feature type="domain" description="PsbP C-terminal" evidence="9">
    <location>
        <begin position="84"/>
        <end position="252"/>
    </location>
</feature>
<evidence type="ECO:0000256" key="1">
    <source>
        <dbReference type="ARBA" id="ARBA00022528"/>
    </source>
</evidence>
<dbReference type="EMBL" id="GBEZ01006201">
    <property type="protein sequence ID" value="JAC79179.1"/>
    <property type="molecule type" value="Transcribed_RNA"/>
</dbReference>
<name>A0A061S851_9CHLO</name>
<evidence type="ECO:0000256" key="2">
    <source>
        <dbReference type="ARBA" id="ARBA00022531"/>
    </source>
</evidence>
<dbReference type="SUPFAM" id="SSF55724">
    <property type="entry name" value="Mog1p/PsbP-like"/>
    <property type="match status" value="1"/>
</dbReference>
<dbReference type="Gene3D" id="3.40.1000.10">
    <property type="entry name" value="Mog1/PsbP, alpha/beta/alpha sandwich"/>
    <property type="match status" value="1"/>
</dbReference>
<dbReference type="PANTHER" id="PTHR31407:SF6">
    <property type="entry name" value="OXYGEN-EVOLVING ENHANCER PROTEIN 2-1, CHLOROPLASTIC"/>
    <property type="match status" value="1"/>
</dbReference>
<comment type="similarity">
    <text evidence="7">Belongs to the PsbP family.</text>
</comment>
<evidence type="ECO:0000256" key="3">
    <source>
        <dbReference type="ARBA" id="ARBA00022640"/>
    </source>
</evidence>
<evidence type="ECO:0000259" key="9">
    <source>
        <dbReference type="Pfam" id="PF01789"/>
    </source>
</evidence>
<dbReference type="GO" id="GO:0015979">
    <property type="term" value="P:photosynthesis"/>
    <property type="evidence" value="ECO:0007669"/>
    <property type="project" value="UniProtKB-KW"/>
</dbReference>
<dbReference type="InterPro" id="IPR016123">
    <property type="entry name" value="Mog1/PsbP_a/b/a-sand"/>
</dbReference>
<keyword evidence="6" id="KW-0604">Photosystem II</keyword>
<dbReference type="PANTHER" id="PTHR31407">
    <property type="match status" value="1"/>
</dbReference>
<dbReference type="GO" id="GO:0009654">
    <property type="term" value="C:photosystem II oxygen evolving complex"/>
    <property type="evidence" value="ECO:0007669"/>
    <property type="project" value="InterPro"/>
</dbReference>
<evidence type="ECO:0000256" key="7">
    <source>
        <dbReference type="ARBA" id="ARBA00035638"/>
    </source>
</evidence>
<evidence type="ECO:0000256" key="5">
    <source>
        <dbReference type="ARBA" id="ARBA00023078"/>
    </source>
</evidence>
<dbReference type="AlphaFoldDB" id="A0A061S851"/>